<dbReference type="EMBL" id="ABGD02000019">
    <property type="protein sequence ID" value="EDS10931.1"/>
    <property type="molecule type" value="Genomic_DNA"/>
</dbReference>
<reference evidence="1" key="2">
    <citation type="submission" date="2013-09" db="EMBL/GenBank/DDBJ databases">
        <title>Draft genome sequence of Anaerotruncus colihominis(DSM 17241).</title>
        <authorList>
            <person name="Sudarsanam P."/>
            <person name="Ley R."/>
            <person name="Guruge J."/>
            <person name="Turnbaugh P.J."/>
            <person name="Mahowald M."/>
            <person name="Liep D."/>
            <person name="Gordon J."/>
        </authorList>
    </citation>
    <scope>NUCLEOTIDE SEQUENCE</scope>
    <source>
        <strain evidence="1">DSM 17241</strain>
    </source>
</reference>
<evidence type="ECO:0000313" key="2">
    <source>
        <dbReference type="Proteomes" id="UP000003803"/>
    </source>
</evidence>
<dbReference type="Proteomes" id="UP000003803">
    <property type="component" value="Unassembled WGS sequence"/>
</dbReference>
<gene>
    <name evidence="1" type="ORF">ANACOL_02485</name>
</gene>
<dbReference type="HOGENOM" id="CLU_3195348_0_0_9"/>
<organism evidence="1 2">
    <name type="scientific">Anaerotruncus colihominis DSM 17241</name>
    <dbReference type="NCBI Taxonomy" id="445972"/>
    <lineage>
        <taxon>Bacteria</taxon>
        <taxon>Bacillati</taxon>
        <taxon>Bacillota</taxon>
        <taxon>Clostridia</taxon>
        <taxon>Eubacteriales</taxon>
        <taxon>Oscillospiraceae</taxon>
        <taxon>Anaerotruncus</taxon>
    </lineage>
</organism>
<keyword evidence="2" id="KW-1185">Reference proteome</keyword>
<dbReference type="AlphaFoldDB" id="B0PCH5"/>
<reference evidence="1" key="1">
    <citation type="submission" date="2007-11" db="EMBL/GenBank/DDBJ databases">
        <authorList>
            <person name="Fulton L."/>
            <person name="Clifton S."/>
            <person name="Fulton B."/>
            <person name="Xu J."/>
            <person name="Minx P."/>
            <person name="Pepin K.H."/>
            <person name="Johnson M."/>
            <person name="Thiruvilangam P."/>
            <person name="Bhonagiri V."/>
            <person name="Nash W.E."/>
            <person name="Mardis E.R."/>
            <person name="Wilson R.K."/>
        </authorList>
    </citation>
    <scope>NUCLEOTIDE SEQUENCE [LARGE SCALE GENOMIC DNA]</scope>
    <source>
        <strain evidence="1">DSM 17241</strain>
    </source>
</reference>
<comment type="caution">
    <text evidence="1">The sequence shown here is derived from an EMBL/GenBank/DDBJ whole genome shotgun (WGS) entry which is preliminary data.</text>
</comment>
<accession>B0PCH5</accession>
<name>B0PCH5_9FIRM</name>
<protein>
    <submittedName>
        <fullName evidence="1">Uncharacterized protein</fullName>
    </submittedName>
</protein>
<evidence type="ECO:0000313" key="1">
    <source>
        <dbReference type="EMBL" id="EDS10931.1"/>
    </source>
</evidence>
<sequence>MHKHAPLYPPDAAAECKIWLYDIAKMSGRQPAKKQITLPRKRQCR</sequence>
<proteinExistence type="predicted"/>